<organism evidence="2 3">
    <name type="scientific">Batrachochytrium dendrobatidis (strain JEL423)</name>
    <dbReference type="NCBI Taxonomy" id="403673"/>
    <lineage>
        <taxon>Eukaryota</taxon>
        <taxon>Fungi</taxon>
        <taxon>Fungi incertae sedis</taxon>
        <taxon>Chytridiomycota</taxon>
        <taxon>Chytridiomycota incertae sedis</taxon>
        <taxon>Chytridiomycetes</taxon>
        <taxon>Rhizophydiales</taxon>
        <taxon>Rhizophydiales incertae sedis</taxon>
        <taxon>Batrachochytrium</taxon>
    </lineage>
</organism>
<dbReference type="InterPro" id="IPR000182">
    <property type="entry name" value="GNAT_dom"/>
</dbReference>
<gene>
    <name evidence="2" type="ORF">BDEG_28456</name>
</gene>
<proteinExistence type="predicted"/>
<protein>
    <recommendedName>
        <fullName evidence="1">N-acetyltransferase domain-containing protein</fullName>
    </recommendedName>
</protein>
<dbReference type="AlphaFoldDB" id="A0A177WZC2"/>
<dbReference type="Pfam" id="PF00583">
    <property type="entry name" value="Acetyltransf_1"/>
    <property type="match status" value="1"/>
</dbReference>
<evidence type="ECO:0000313" key="2">
    <source>
        <dbReference type="EMBL" id="OAJ45306.1"/>
    </source>
</evidence>
<dbReference type="SUPFAM" id="SSF55729">
    <property type="entry name" value="Acyl-CoA N-acyltransferases (Nat)"/>
    <property type="match status" value="1"/>
</dbReference>
<reference evidence="2 3" key="2">
    <citation type="submission" date="2016-05" db="EMBL/GenBank/DDBJ databases">
        <title>Lineage-specific infection strategies underlie the spectrum of fungal disease in amphibians.</title>
        <authorList>
            <person name="Cuomo C.A."/>
            <person name="Farrer R.A."/>
            <person name="James T."/>
            <person name="Longcore J."/>
            <person name="Birren B."/>
        </authorList>
    </citation>
    <scope>NUCLEOTIDE SEQUENCE [LARGE SCALE GENOMIC DNA]</scope>
    <source>
        <strain evidence="2 3">JEL423</strain>
    </source>
</reference>
<feature type="domain" description="N-acetyltransferase" evidence="1">
    <location>
        <begin position="11"/>
        <end position="193"/>
    </location>
</feature>
<name>A0A177WZC2_BATDL</name>
<sequence length="193" mass="21605">MTSTTATKVNYEVRDAIPSDVPTLVKVINLAYRTSGGWTSEVHLIAEDRVSEKDLLATILDPAVHIFTIINKDTGRIIGSMEVEHFDTVSKQIVTDSPACFQSDAVLLGLLAIEPEYQSRGAGAFMMQAVLTKCRSMQPKKTTAILHVIHSRTELITWYMRIGFKPNGRSINFVNPHLQKVEDAHFDEYEMPL</sequence>
<dbReference type="Proteomes" id="UP000077115">
    <property type="component" value="Unassembled WGS sequence"/>
</dbReference>
<dbReference type="Gene3D" id="3.40.630.30">
    <property type="match status" value="1"/>
</dbReference>
<dbReference type="GO" id="GO:0016747">
    <property type="term" value="F:acyltransferase activity, transferring groups other than amino-acyl groups"/>
    <property type="evidence" value="ECO:0007669"/>
    <property type="project" value="InterPro"/>
</dbReference>
<dbReference type="OrthoDB" id="5689at2759"/>
<evidence type="ECO:0000313" key="3">
    <source>
        <dbReference type="Proteomes" id="UP000077115"/>
    </source>
</evidence>
<dbReference type="PANTHER" id="PTHR43617">
    <property type="entry name" value="L-AMINO ACID N-ACETYLTRANSFERASE"/>
    <property type="match status" value="1"/>
</dbReference>
<dbReference type="PROSITE" id="PS51186">
    <property type="entry name" value="GNAT"/>
    <property type="match status" value="1"/>
</dbReference>
<reference evidence="2 3" key="1">
    <citation type="submission" date="2006-10" db="EMBL/GenBank/DDBJ databases">
        <title>The Genome Sequence of Batrachochytrium dendrobatidis JEL423.</title>
        <authorList>
            <consortium name="The Broad Institute Genome Sequencing Platform"/>
            <person name="Birren B."/>
            <person name="Lander E."/>
            <person name="Galagan J."/>
            <person name="Cuomo C."/>
            <person name="Devon K."/>
            <person name="Jaffe D."/>
            <person name="Butler J."/>
            <person name="Alvarez P."/>
            <person name="Gnerre S."/>
            <person name="Grabherr M."/>
            <person name="Kleber M."/>
            <person name="Mauceli E."/>
            <person name="Brockman W."/>
            <person name="Young S."/>
            <person name="LaButti K."/>
            <person name="Sykes S."/>
            <person name="DeCaprio D."/>
            <person name="Crawford M."/>
            <person name="Koehrsen M."/>
            <person name="Engels R."/>
            <person name="Montgomery P."/>
            <person name="Pearson M."/>
            <person name="Howarth C."/>
            <person name="Larson L."/>
            <person name="White J."/>
            <person name="O'Leary S."/>
            <person name="Kodira C."/>
            <person name="Zeng Q."/>
            <person name="Yandava C."/>
            <person name="Alvarado L."/>
            <person name="Longcore J."/>
            <person name="James T."/>
        </authorList>
    </citation>
    <scope>NUCLEOTIDE SEQUENCE [LARGE SCALE GENOMIC DNA]</scope>
    <source>
        <strain evidence="2 3">JEL423</strain>
    </source>
</reference>
<dbReference type="EMBL" id="DS022315">
    <property type="protein sequence ID" value="OAJ45306.1"/>
    <property type="molecule type" value="Genomic_DNA"/>
</dbReference>
<dbReference type="VEuPathDB" id="FungiDB:BDEG_28456"/>
<accession>A0A177WZC2</accession>
<evidence type="ECO:0000259" key="1">
    <source>
        <dbReference type="PROSITE" id="PS51186"/>
    </source>
</evidence>
<dbReference type="STRING" id="403673.A0A177WZC2"/>
<dbReference type="InterPro" id="IPR050276">
    <property type="entry name" value="MshD_Acetyltransferase"/>
</dbReference>
<dbReference type="InterPro" id="IPR016181">
    <property type="entry name" value="Acyl_CoA_acyltransferase"/>
</dbReference>
<dbReference type="CDD" id="cd04301">
    <property type="entry name" value="NAT_SF"/>
    <property type="match status" value="1"/>
</dbReference>
<dbReference type="PANTHER" id="PTHR43617:SF9">
    <property type="entry name" value="GNAT FAMILY ACETYLTRANSFERASE"/>
    <property type="match status" value="1"/>
</dbReference>